<evidence type="ECO:0000256" key="5">
    <source>
        <dbReference type="ARBA" id="ARBA00022741"/>
    </source>
</evidence>
<keyword evidence="5" id="KW-0547">Nucleotide-binding</keyword>
<evidence type="ECO:0000256" key="6">
    <source>
        <dbReference type="ARBA" id="ARBA00022840"/>
    </source>
</evidence>
<feature type="domain" description="ABC transporter" evidence="10">
    <location>
        <begin position="1"/>
        <end position="247"/>
    </location>
</feature>
<keyword evidence="2" id="KW-0813">Transport</keyword>
<dbReference type="PROSITE" id="PS00211">
    <property type="entry name" value="ABC_TRANSPORTER_1"/>
    <property type="match status" value="1"/>
</dbReference>
<dbReference type="PANTHER" id="PTHR42771">
    <property type="entry name" value="IRON(3+)-HYDROXAMATE IMPORT ATP-BINDING PROTEIN FHUC"/>
    <property type="match status" value="1"/>
</dbReference>
<dbReference type="AlphaFoldDB" id="A0A923NP77"/>
<evidence type="ECO:0000313" key="12">
    <source>
        <dbReference type="Proteomes" id="UP000602647"/>
    </source>
</evidence>
<evidence type="ECO:0000313" key="11">
    <source>
        <dbReference type="EMBL" id="MBC6680180.1"/>
    </source>
</evidence>
<evidence type="ECO:0000256" key="9">
    <source>
        <dbReference type="ARBA" id="ARBA00023136"/>
    </source>
</evidence>
<dbReference type="InterPro" id="IPR051535">
    <property type="entry name" value="Siderophore_ABC-ATPase"/>
</dbReference>
<dbReference type="FunFam" id="3.40.50.300:FF:000134">
    <property type="entry name" value="Iron-enterobactin ABC transporter ATP-binding protein"/>
    <property type="match status" value="1"/>
</dbReference>
<dbReference type="GO" id="GO:0005886">
    <property type="term" value="C:plasma membrane"/>
    <property type="evidence" value="ECO:0007669"/>
    <property type="project" value="UniProtKB-SubCell"/>
</dbReference>
<dbReference type="InterPro" id="IPR003593">
    <property type="entry name" value="AAA+_ATPase"/>
</dbReference>
<dbReference type="RefSeq" id="WP_187303280.1">
    <property type="nucleotide sequence ID" value="NZ_CBCTON010000023.1"/>
</dbReference>
<evidence type="ECO:0000256" key="8">
    <source>
        <dbReference type="ARBA" id="ARBA00023065"/>
    </source>
</evidence>
<keyword evidence="7" id="KW-0408">Iron</keyword>
<reference evidence="11" key="1">
    <citation type="submission" date="2020-08" db="EMBL/GenBank/DDBJ databases">
        <title>Genome public.</title>
        <authorList>
            <person name="Liu C."/>
            <person name="Sun Q."/>
        </authorList>
    </citation>
    <scope>NUCLEOTIDE SEQUENCE</scope>
    <source>
        <strain evidence="11">BX12</strain>
    </source>
</reference>
<evidence type="ECO:0000256" key="7">
    <source>
        <dbReference type="ARBA" id="ARBA00023004"/>
    </source>
</evidence>
<evidence type="ECO:0000256" key="3">
    <source>
        <dbReference type="ARBA" id="ARBA00022475"/>
    </source>
</evidence>
<sequence>MEVRNLMFAYDRKTKDKNGKLAKKILDGVSFSIKEKKITTLIGANGCGKTTLFNLMTKNLIPLRGKVLLGGKSIRFMKQKEFARRVAIVHQNNQAANDITVEKLVAYGRTPHHSIFSINGAEDREIVQWSMEVTGIADYREREVMSLSGGQRQRVWIAMALAQKTEVLFLDEPTTYLDVRYQIELLELVRKLNLDYGITIIMVLHDMNHAVYYSDEVIGLKNGKVLLQGEPEDVITPDSIEEVYGIRLGVERVNGHKIVMTVR</sequence>
<dbReference type="SMART" id="SM00382">
    <property type="entry name" value="AAA"/>
    <property type="match status" value="1"/>
</dbReference>
<dbReference type="GO" id="GO:0006826">
    <property type="term" value="P:iron ion transport"/>
    <property type="evidence" value="ECO:0007669"/>
    <property type="project" value="UniProtKB-KW"/>
</dbReference>
<dbReference type="PROSITE" id="PS50893">
    <property type="entry name" value="ABC_TRANSPORTER_2"/>
    <property type="match status" value="1"/>
</dbReference>
<proteinExistence type="predicted"/>
<evidence type="ECO:0000256" key="2">
    <source>
        <dbReference type="ARBA" id="ARBA00022448"/>
    </source>
</evidence>
<comment type="caution">
    <text evidence="11">The sequence shown here is derived from an EMBL/GenBank/DDBJ whole genome shotgun (WGS) entry which is preliminary data.</text>
</comment>
<evidence type="ECO:0000259" key="10">
    <source>
        <dbReference type="PROSITE" id="PS50893"/>
    </source>
</evidence>
<protein>
    <submittedName>
        <fullName evidence="11">ABC transporter ATP-binding protein</fullName>
    </submittedName>
</protein>
<dbReference type="Gene3D" id="3.40.50.300">
    <property type="entry name" value="P-loop containing nucleotide triphosphate hydrolases"/>
    <property type="match status" value="1"/>
</dbReference>
<dbReference type="CDD" id="cd03214">
    <property type="entry name" value="ABC_Iron-Siderophores_B12_Hemin"/>
    <property type="match status" value="1"/>
</dbReference>
<keyword evidence="3" id="KW-1003">Cell membrane</keyword>
<name>A0A923NP77_9FIRM</name>
<dbReference type="PANTHER" id="PTHR42771:SF10">
    <property type="entry name" value="FERRICHROME TRANSPORT ATP-BINDING PROTEIN FHUC"/>
    <property type="match status" value="1"/>
</dbReference>
<evidence type="ECO:0000256" key="4">
    <source>
        <dbReference type="ARBA" id="ARBA00022496"/>
    </source>
</evidence>
<keyword evidence="4" id="KW-0410">Iron transport</keyword>
<dbReference type="Proteomes" id="UP000602647">
    <property type="component" value="Unassembled WGS sequence"/>
</dbReference>
<organism evidence="11 12">
    <name type="scientific">Zhenpiania hominis</name>
    <dbReference type="NCBI Taxonomy" id="2763644"/>
    <lineage>
        <taxon>Bacteria</taxon>
        <taxon>Bacillati</taxon>
        <taxon>Bacillota</taxon>
        <taxon>Clostridia</taxon>
        <taxon>Peptostreptococcales</taxon>
        <taxon>Anaerovoracaceae</taxon>
        <taxon>Zhenpiania</taxon>
    </lineage>
</organism>
<dbReference type="InterPro" id="IPR003439">
    <property type="entry name" value="ABC_transporter-like_ATP-bd"/>
</dbReference>
<comment type="subcellular location">
    <subcellularLocation>
        <location evidence="1">Cell membrane</location>
        <topology evidence="1">Peripheral membrane protein</topology>
    </subcellularLocation>
</comment>
<dbReference type="EMBL" id="JACRYT010000010">
    <property type="protein sequence ID" value="MBC6680180.1"/>
    <property type="molecule type" value="Genomic_DNA"/>
</dbReference>
<dbReference type="InterPro" id="IPR017871">
    <property type="entry name" value="ABC_transporter-like_CS"/>
</dbReference>
<dbReference type="GO" id="GO:0005524">
    <property type="term" value="F:ATP binding"/>
    <property type="evidence" value="ECO:0007669"/>
    <property type="project" value="UniProtKB-KW"/>
</dbReference>
<dbReference type="SUPFAM" id="SSF52540">
    <property type="entry name" value="P-loop containing nucleoside triphosphate hydrolases"/>
    <property type="match status" value="1"/>
</dbReference>
<dbReference type="Pfam" id="PF00005">
    <property type="entry name" value="ABC_tran"/>
    <property type="match status" value="1"/>
</dbReference>
<evidence type="ECO:0000256" key="1">
    <source>
        <dbReference type="ARBA" id="ARBA00004202"/>
    </source>
</evidence>
<gene>
    <name evidence="11" type="ORF">H9L42_10080</name>
</gene>
<keyword evidence="8" id="KW-0406">Ion transport</keyword>
<keyword evidence="12" id="KW-1185">Reference proteome</keyword>
<dbReference type="GO" id="GO:0016887">
    <property type="term" value="F:ATP hydrolysis activity"/>
    <property type="evidence" value="ECO:0007669"/>
    <property type="project" value="InterPro"/>
</dbReference>
<keyword evidence="6 11" id="KW-0067">ATP-binding</keyword>
<keyword evidence="9" id="KW-0472">Membrane</keyword>
<accession>A0A923NP77</accession>
<dbReference type="InterPro" id="IPR027417">
    <property type="entry name" value="P-loop_NTPase"/>
</dbReference>